<evidence type="ECO:0000256" key="1">
    <source>
        <dbReference type="SAM" id="Coils"/>
    </source>
</evidence>
<protein>
    <submittedName>
        <fullName evidence="3">9174_t:CDS:1</fullName>
    </submittedName>
</protein>
<evidence type="ECO:0000313" key="3">
    <source>
        <dbReference type="EMBL" id="CAG8478528.1"/>
    </source>
</evidence>
<feature type="region of interest" description="Disordered" evidence="2">
    <location>
        <begin position="1"/>
        <end position="202"/>
    </location>
</feature>
<keyword evidence="4" id="KW-1185">Reference proteome</keyword>
<accession>A0A9N8W6B1</accession>
<feature type="compositionally biased region" description="Polar residues" evidence="2">
    <location>
        <begin position="159"/>
        <end position="194"/>
    </location>
</feature>
<feature type="compositionally biased region" description="Basic and acidic residues" evidence="2">
    <location>
        <begin position="132"/>
        <end position="143"/>
    </location>
</feature>
<evidence type="ECO:0000313" key="4">
    <source>
        <dbReference type="Proteomes" id="UP000789572"/>
    </source>
</evidence>
<organism evidence="3 4">
    <name type="scientific">Paraglomus occultum</name>
    <dbReference type="NCBI Taxonomy" id="144539"/>
    <lineage>
        <taxon>Eukaryota</taxon>
        <taxon>Fungi</taxon>
        <taxon>Fungi incertae sedis</taxon>
        <taxon>Mucoromycota</taxon>
        <taxon>Glomeromycotina</taxon>
        <taxon>Glomeromycetes</taxon>
        <taxon>Paraglomerales</taxon>
        <taxon>Paraglomeraceae</taxon>
        <taxon>Paraglomus</taxon>
    </lineage>
</organism>
<dbReference type="EMBL" id="CAJVPJ010000105">
    <property type="protein sequence ID" value="CAG8478528.1"/>
    <property type="molecule type" value="Genomic_DNA"/>
</dbReference>
<gene>
    <name evidence="3" type="ORF">POCULU_LOCUS1416</name>
</gene>
<dbReference type="AlphaFoldDB" id="A0A9N8W6B1"/>
<dbReference type="Proteomes" id="UP000789572">
    <property type="component" value="Unassembled WGS sequence"/>
</dbReference>
<feature type="coiled-coil region" evidence="1">
    <location>
        <begin position="265"/>
        <end position="299"/>
    </location>
</feature>
<comment type="caution">
    <text evidence="3">The sequence shown here is derived from an EMBL/GenBank/DDBJ whole genome shotgun (WGS) entry which is preliminary data.</text>
</comment>
<feature type="compositionally biased region" description="Polar residues" evidence="2">
    <location>
        <begin position="1"/>
        <end position="13"/>
    </location>
</feature>
<evidence type="ECO:0000256" key="2">
    <source>
        <dbReference type="SAM" id="MobiDB-lite"/>
    </source>
</evidence>
<feature type="coiled-coil region" evidence="1">
    <location>
        <begin position="385"/>
        <end position="465"/>
    </location>
</feature>
<keyword evidence="1" id="KW-0175">Coiled coil</keyword>
<reference evidence="3" key="1">
    <citation type="submission" date="2021-06" db="EMBL/GenBank/DDBJ databases">
        <authorList>
            <person name="Kallberg Y."/>
            <person name="Tangrot J."/>
            <person name="Rosling A."/>
        </authorList>
    </citation>
    <scope>NUCLEOTIDE SEQUENCE</scope>
    <source>
        <strain evidence="3">IA702</strain>
    </source>
</reference>
<feature type="compositionally biased region" description="Basic and acidic residues" evidence="2">
    <location>
        <begin position="20"/>
        <end position="32"/>
    </location>
</feature>
<proteinExistence type="predicted"/>
<feature type="compositionally biased region" description="Polar residues" evidence="2">
    <location>
        <begin position="111"/>
        <end position="129"/>
    </location>
</feature>
<name>A0A9N8W6B1_9GLOM</name>
<dbReference type="OrthoDB" id="2439870at2759"/>
<sequence length="761" mass="86893">MARTSSTDGSDNEMQVDGGTRTKEMEERKGERITGNAAELALLNTDDKQLEAGDSGRSNEGNEDGHSGMKAAESHSGSLNEDADRKTVGAAVDNRGGHAVDNQVVHAVDNQAENLNEDSGVNSDESPTKNPDPMKEKNKRDSDILPVAIDEEQGHTENPDQSQRGLASDSGLPSQPNNHPPNSFNDDGIGQSNLLEGLPDDRGERMVDQVHGTRRDKQLLRDLFAKIGAQLEMTRYPENGPDLIDRVNALEGTLNSFVNVQEEYIKRLETALKLQQERCVELNEKMYKAENQCRDLETQLNVTKKSLYEISQTHSNRDTRDYRGDGKEIIAELQHKREEVLYYKHAMESTNERFAQQLQINEKNQQIINHYRCKYDYGVESDSEIMSLRQLKQALEKQLREARNNSNYYNHAYQNEKAERRQSEDSFRREFQQMQQRVKEAEGRASELQRKNNLLKEEATSYQAALGDTTNVRWGDNDKNYSVQLGKDILKLQNSLKEFTQLKGRHIAIQEQGIAGLLQKYDCRLEPPTKLIVSAALQRYIIEKVLRHIKNYFNKSIEDLNVKSNKDLELYTKADLNYFLEALILNSTLSLESYIKEFAEKRKGEDELTRMTGVKICQQVYAVLGNRSFAVNDHTFLVNVVNSVLNDLDKCRQIKDESKRKDIEDLAQSVVLEIIRIFYFRFRTQVPVVEYKFYQSGDKFDSATMECAQDDDGEDDKQVVEICSFPLVGVNISDKKKRQIFNKAKVQLRPGPSSSRWGIFS</sequence>